<dbReference type="Pfam" id="PF13365">
    <property type="entry name" value="Trypsin_2"/>
    <property type="match status" value="1"/>
</dbReference>
<dbReference type="PROSITE" id="PS50106">
    <property type="entry name" value="PDZ"/>
    <property type="match status" value="1"/>
</dbReference>
<evidence type="ECO:0000256" key="1">
    <source>
        <dbReference type="ARBA" id="ARBA00010541"/>
    </source>
</evidence>
<dbReference type="SUPFAM" id="SSF50494">
    <property type="entry name" value="Trypsin-like serine proteases"/>
    <property type="match status" value="1"/>
</dbReference>
<evidence type="ECO:0000259" key="4">
    <source>
        <dbReference type="PROSITE" id="PS50106"/>
    </source>
</evidence>
<dbReference type="InterPro" id="IPR001940">
    <property type="entry name" value="Peptidase_S1C"/>
</dbReference>
<dbReference type="PANTHER" id="PTHR22939">
    <property type="entry name" value="SERINE PROTEASE FAMILY S1C HTRA-RELATED"/>
    <property type="match status" value="1"/>
</dbReference>
<dbReference type="PRINTS" id="PR00834">
    <property type="entry name" value="PROTEASES2C"/>
</dbReference>
<dbReference type="InterPro" id="IPR001478">
    <property type="entry name" value="PDZ"/>
</dbReference>
<name>A0A0H5R7C6_9EUKA</name>
<dbReference type="PANTHER" id="PTHR22939:SF129">
    <property type="entry name" value="SERINE PROTEASE HTRA2, MITOCHONDRIAL"/>
    <property type="match status" value="1"/>
</dbReference>
<evidence type="ECO:0000256" key="2">
    <source>
        <dbReference type="ARBA" id="ARBA00022670"/>
    </source>
</evidence>
<evidence type="ECO:0000256" key="3">
    <source>
        <dbReference type="ARBA" id="ARBA00022801"/>
    </source>
</evidence>
<dbReference type="Gene3D" id="2.40.10.120">
    <property type="match status" value="1"/>
</dbReference>
<dbReference type="GO" id="GO:0004252">
    <property type="term" value="F:serine-type endopeptidase activity"/>
    <property type="evidence" value="ECO:0007669"/>
    <property type="project" value="InterPro"/>
</dbReference>
<dbReference type="SMART" id="SM00228">
    <property type="entry name" value="PDZ"/>
    <property type="match status" value="1"/>
</dbReference>
<keyword evidence="3" id="KW-0378">Hydrolase</keyword>
<dbReference type="InterPro" id="IPR036034">
    <property type="entry name" value="PDZ_sf"/>
</dbReference>
<keyword evidence="2" id="KW-0645">Protease</keyword>
<dbReference type="Gene3D" id="2.30.42.10">
    <property type="match status" value="1"/>
</dbReference>
<dbReference type="EMBL" id="HACM01009215">
    <property type="protein sequence ID" value="CRZ09657.1"/>
    <property type="molecule type" value="Transcribed_RNA"/>
</dbReference>
<evidence type="ECO:0000313" key="5">
    <source>
        <dbReference type="EMBL" id="CRZ09657.1"/>
    </source>
</evidence>
<organism evidence="5">
    <name type="scientific">Spongospora subterranea</name>
    <dbReference type="NCBI Taxonomy" id="70186"/>
    <lineage>
        <taxon>Eukaryota</taxon>
        <taxon>Sar</taxon>
        <taxon>Rhizaria</taxon>
        <taxon>Endomyxa</taxon>
        <taxon>Phytomyxea</taxon>
        <taxon>Plasmodiophorida</taxon>
        <taxon>Plasmodiophoridae</taxon>
        <taxon>Spongospora</taxon>
    </lineage>
</organism>
<accession>A0A0H5R7C6</accession>
<proteinExistence type="inferred from homology"/>
<dbReference type="Pfam" id="PF13180">
    <property type="entry name" value="PDZ_2"/>
    <property type="match status" value="1"/>
</dbReference>
<dbReference type="AlphaFoldDB" id="A0A0H5R7C6"/>
<comment type="similarity">
    <text evidence="1">Belongs to the peptidase S1C family.</text>
</comment>
<sequence>MAYYHLVSCMAIGGSSILFLHQASLLAHAQGAPSPPPSKVGLHSQSYCSAIEKAGPSVVNVQCSAQANYSFITGISSGSGFIISESGRVVTNGHVVSGCERRPTVTLDDNRQFPATVVGIDEKTDVALLQIVIAKETSEGKFPVSTFGDSDKVKPGEIVLALGSPLMLQKTATQGIISAIQRQSGELGLSASHRTDFIQTDAPINIGNSGGPLVNLEGEVIAVTSMKAQDASGISFAIPINTVKAVVHQLALHGRVKRPYIGIFMLTLAPSIIENERSIDPNFPDIKEGILVTSVTPSGPAAKAGLRQGDVIYAVNDGVPTPTAEALMNYVGFDRTDPIIFHIRRGKRDFRASVVPILRD</sequence>
<dbReference type="GO" id="GO:0006508">
    <property type="term" value="P:proteolysis"/>
    <property type="evidence" value="ECO:0007669"/>
    <property type="project" value="UniProtKB-KW"/>
</dbReference>
<dbReference type="SUPFAM" id="SSF50156">
    <property type="entry name" value="PDZ domain-like"/>
    <property type="match status" value="1"/>
</dbReference>
<protein>
    <recommendedName>
        <fullName evidence="4">PDZ domain-containing protein</fullName>
    </recommendedName>
</protein>
<reference evidence="5" key="1">
    <citation type="submission" date="2015-04" db="EMBL/GenBank/DDBJ databases">
        <title>The genome sequence of the plant pathogenic Rhizarian Plasmodiophora brassicae reveals insights in its biotrophic life cycle and the origin of chitin synthesis.</title>
        <authorList>
            <person name="Schwelm A."/>
            <person name="Fogelqvist J."/>
            <person name="Knaust A."/>
            <person name="Julke S."/>
            <person name="Lilja T."/>
            <person name="Dhandapani V."/>
            <person name="Bonilla-Rosso G."/>
            <person name="Karlsson M."/>
            <person name="Shevchenko A."/>
            <person name="Choi S.R."/>
            <person name="Kim H.G."/>
            <person name="Park J.Y."/>
            <person name="Lim Y.P."/>
            <person name="Ludwig-Muller J."/>
            <person name="Dixelius C."/>
        </authorList>
    </citation>
    <scope>NUCLEOTIDE SEQUENCE</scope>
    <source>
        <tissue evidence="5">Potato root galls</tissue>
    </source>
</reference>
<feature type="domain" description="PDZ" evidence="4">
    <location>
        <begin position="289"/>
        <end position="317"/>
    </location>
</feature>
<dbReference type="InterPro" id="IPR009003">
    <property type="entry name" value="Peptidase_S1_PA"/>
</dbReference>